<evidence type="ECO:0000313" key="11">
    <source>
        <dbReference type="Proteomes" id="UP001378592"/>
    </source>
</evidence>
<feature type="repeat" description="WD" evidence="8">
    <location>
        <begin position="188"/>
        <end position="222"/>
    </location>
</feature>
<dbReference type="SUPFAM" id="SSF50978">
    <property type="entry name" value="WD40 repeat-like"/>
    <property type="match status" value="1"/>
</dbReference>
<feature type="repeat" description="WD" evidence="8">
    <location>
        <begin position="101"/>
        <end position="143"/>
    </location>
</feature>
<keyword evidence="6" id="KW-0862">Zinc</keyword>
<dbReference type="GO" id="GO:0061700">
    <property type="term" value="C:GATOR2 complex"/>
    <property type="evidence" value="ECO:0007669"/>
    <property type="project" value="TreeGrafter"/>
</dbReference>
<feature type="region of interest" description="Disordered" evidence="9">
    <location>
        <begin position="584"/>
        <end position="610"/>
    </location>
</feature>
<protein>
    <recommendedName>
        <fullName evidence="7">GATOR2 complex protein WDR24</fullName>
    </recommendedName>
</protein>
<dbReference type="GO" id="GO:0034198">
    <property type="term" value="P:cellular response to amino acid starvation"/>
    <property type="evidence" value="ECO:0007669"/>
    <property type="project" value="TreeGrafter"/>
</dbReference>
<dbReference type="PROSITE" id="PS50294">
    <property type="entry name" value="WD_REPEATS_REGION"/>
    <property type="match status" value="1"/>
</dbReference>
<dbReference type="GO" id="GO:0008270">
    <property type="term" value="F:zinc ion binding"/>
    <property type="evidence" value="ECO:0007669"/>
    <property type="project" value="UniProtKB-KW"/>
</dbReference>
<dbReference type="InterPro" id="IPR015943">
    <property type="entry name" value="WD40/YVTN_repeat-like_dom_sf"/>
</dbReference>
<feature type="repeat" description="WD" evidence="8">
    <location>
        <begin position="144"/>
        <end position="186"/>
    </location>
</feature>
<keyword evidence="5" id="KW-0863">Zinc-finger</keyword>
<dbReference type="SMART" id="SM00320">
    <property type="entry name" value="WD40"/>
    <property type="match status" value="6"/>
</dbReference>
<dbReference type="PANTHER" id="PTHR46200">
    <property type="entry name" value="GATOR COMPLEX PROTEIN WDR24"/>
    <property type="match status" value="1"/>
</dbReference>
<evidence type="ECO:0000256" key="1">
    <source>
        <dbReference type="ARBA" id="ARBA00008134"/>
    </source>
</evidence>
<gene>
    <name evidence="10" type="ORF">R5R35_012832</name>
</gene>
<dbReference type="EMBL" id="JAZDUA010000398">
    <property type="protein sequence ID" value="KAK7793188.1"/>
    <property type="molecule type" value="Genomic_DNA"/>
</dbReference>
<proteinExistence type="inferred from homology"/>
<evidence type="ECO:0000256" key="9">
    <source>
        <dbReference type="SAM" id="MobiDB-lite"/>
    </source>
</evidence>
<comment type="similarity">
    <text evidence="1">Belongs to the WD repeat WDR24 family.</text>
</comment>
<keyword evidence="11" id="KW-1185">Reference proteome</keyword>
<feature type="compositionally biased region" description="Acidic residues" evidence="9">
    <location>
        <begin position="500"/>
        <end position="509"/>
    </location>
</feature>
<dbReference type="PROSITE" id="PS00678">
    <property type="entry name" value="WD_REPEATS_1"/>
    <property type="match status" value="1"/>
</dbReference>
<dbReference type="InterPro" id="IPR019775">
    <property type="entry name" value="WD40_repeat_CS"/>
</dbReference>
<sequence length="792" mass="87605">MSSRTFFVTQEGPANALALNKDYSHVVIAGRNVFKVYSIEEDEFVESCNLRTGKNLNLNFSCNDVAWNTIDDNILATAATNGAVVVWNLNRPTRSKQEHVFIDHKRTVNKVSFHPAEAAWLISGSQDGTMKCFDLRTKEATRTFYSNTESVRDVQFSPHQHNAFAAVSENGNVQLWDLRRSDRCYHQFTAHSGPVFACDWHPEVPWIATASRDKTIKVWDLSVKPSLEYTIHTIASVGHIKWRPQRKYHIASCALVVDCSVNVWDVRRPYIPFAAFNEHKDVATGISWRGNPHTFLSTSRDSTLYHHVFQDASRPASKANPQGIGLNCRGDVAYACRVNINPSRSAKFSNLLRKGAAQPSHSEQFCQALSNMQQFTCKEPKETYWFRECARRYILTGRSLADICDHNAAVAKDLKRQHVSLIWSIVKTLYSNKVGEYNQPTPPGNISRDESVPGGGVGGVGTTGAGTGGGGESLAGTGIDGDQRSLLGAGGDTPGAPMSGDDETETDETPEQHLNGHVGHLVGGMMFPAQGDFLFGDGELDPLSIDFDRIGLNGGVFVGTNAALDMQQDWTLPSEAFPLRHEIQDRSPPPEQFPNHGSPDMNDNETQTISIEDQPTSVLCVTSMPRLMAWDPSQTMVDMLKHHAVMGDVQTSASVLLALGERRRSLVSLDEATQEHWLLGYLDTLSRHRLWEVATQVIQLAWVPSVSQLNQQSTTVHTCCARCGKPLLRAGWLCDRCHCAEGAACSVCHQVVRGLYAWCQGCAHGGHLFHMQEWWANNKQCPTGCGHICEYS</sequence>
<evidence type="ECO:0000313" key="10">
    <source>
        <dbReference type="EMBL" id="KAK7793188.1"/>
    </source>
</evidence>
<accession>A0AAN9VKY7</accession>
<keyword evidence="4" id="KW-0677">Repeat</keyword>
<keyword evidence="3" id="KW-0479">Metal-binding</keyword>
<dbReference type="Proteomes" id="UP001378592">
    <property type="component" value="Unassembled WGS sequence"/>
</dbReference>
<dbReference type="Pfam" id="PF00400">
    <property type="entry name" value="WD40"/>
    <property type="match status" value="3"/>
</dbReference>
<feature type="compositionally biased region" description="Gly residues" evidence="9">
    <location>
        <begin position="453"/>
        <end position="473"/>
    </location>
</feature>
<dbReference type="GO" id="GO:0005829">
    <property type="term" value="C:cytosol"/>
    <property type="evidence" value="ECO:0007669"/>
    <property type="project" value="TreeGrafter"/>
</dbReference>
<dbReference type="CDD" id="cd16693">
    <property type="entry name" value="mRING-H2-C3H3C2_WDR24"/>
    <property type="match status" value="1"/>
</dbReference>
<dbReference type="InterPro" id="IPR001680">
    <property type="entry name" value="WD40_rpt"/>
</dbReference>
<organism evidence="10 11">
    <name type="scientific">Gryllus longicercus</name>
    <dbReference type="NCBI Taxonomy" id="2509291"/>
    <lineage>
        <taxon>Eukaryota</taxon>
        <taxon>Metazoa</taxon>
        <taxon>Ecdysozoa</taxon>
        <taxon>Arthropoda</taxon>
        <taxon>Hexapoda</taxon>
        <taxon>Insecta</taxon>
        <taxon>Pterygota</taxon>
        <taxon>Neoptera</taxon>
        <taxon>Polyneoptera</taxon>
        <taxon>Orthoptera</taxon>
        <taxon>Ensifera</taxon>
        <taxon>Gryllidea</taxon>
        <taxon>Grylloidea</taxon>
        <taxon>Gryllidae</taxon>
        <taxon>Gryllinae</taxon>
        <taxon>Gryllus</taxon>
    </lineage>
</organism>
<dbReference type="InterPro" id="IPR037590">
    <property type="entry name" value="WDR24"/>
</dbReference>
<evidence type="ECO:0000256" key="5">
    <source>
        <dbReference type="ARBA" id="ARBA00022771"/>
    </source>
</evidence>
<dbReference type="GO" id="GO:0016239">
    <property type="term" value="P:positive regulation of macroautophagy"/>
    <property type="evidence" value="ECO:0007669"/>
    <property type="project" value="TreeGrafter"/>
</dbReference>
<feature type="region of interest" description="Disordered" evidence="9">
    <location>
        <begin position="436"/>
        <end position="510"/>
    </location>
</feature>
<dbReference type="GO" id="GO:1904263">
    <property type="term" value="P:positive regulation of TORC1 signaling"/>
    <property type="evidence" value="ECO:0007669"/>
    <property type="project" value="TreeGrafter"/>
</dbReference>
<evidence type="ECO:0000256" key="6">
    <source>
        <dbReference type="ARBA" id="ARBA00022833"/>
    </source>
</evidence>
<dbReference type="PANTHER" id="PTHR46200:SF1">
    <property type="entry name" value="GATOR COMPLEX PROTEIN WDR24"/>
    <property type="match status" value="1"/>
</dbReference>
<comment type="caution">
    <text evidence="10">The sequence shown here is derived from an EMBL/GenBank/DDBJ whole genome shotgun (WGS) entry which is preliminary data.</text>
</comment>
<dbReference type="GO" id="GO:0005774">
    <property type="term" value="C:vacuolar membrane"/>
    <property type="evidence" value="ECO:0007669"/>
    <property type="project" value="TreeGrafter"/>
</dbReference>
<keyword evidence="2 8" id="KW-0853">WD repeat</keyword>
<evidence type="ECO:0000256" key="8">
    <source>
        <dbReference type="PROSITE-ProRule" id="PRU00221"/>
    </source>
</evidence>
<dbReference type="InterPro" id="IPR036322">
    <property type="entry name" value="WD40_repeat_dom_sf"/>
</dbReference>
<reference evidence="10 11" key="1">
    <citation type="submission" date="2024-03" db="EMBL/GenBank/DDBJ databases">
        <title>The genome assembly and annotation of the cricket Gryllus longicercus Weissman &amp; Gray.</title>
        <authorList>
            <person name="Szrajer S."/>
            <person name="Gray D."/>
            <person name="Ylla G."/>
        </authorList>
    </citation>
    <scope>NUCLEOTIDE SEQUENCE [LARGE SCALE GENOMIC DNA]</scope>
    <source>
        <strain evidence="10">DAG 2021-001</strain>
        <tissue evidence="10">Whole body minus gut</tissue>
    </source>
</reference>
<evidence type="ECO:0000256" key="4">
    <source>
        <dbReference type="ARBA" id="ARBA00022737"/>
    </source>
</evidence>
<dbReference type="PROSITE" id="PS50082">
    <property type="entry name" value="WD_REPEATS_2"/>
    <property type="match status" value="3"/>
</dbReference>
<evidence type="ECO:0000256" key="7">
    <source>
        <dbReference type="ARBA" id="ARBA00040269"/>
    </source>
</evidence>
<dbReference type="Gene3D" id="2.130.10.10">
    <property type="entry name" value="YVTN repeat-like/Quinoprotein amine dehydrogenase"/>
    <property type="match status" value="1"/>
</dbReference>
<evidence type="ECO:0000256" key="2">
    <source>
        <dbReference type="ARBA" id="ARBA00022574"/>
    </source>
</evidence>
<name>A0AAN9VKY7_9ORTH</name>
<evidence type="ECO:0000256" key="3">
    <source>
        <dbReference type="ARBA" id="ARBA00022723"/>
    </source>
</evidence>
<dbReference type="AlphaFoldDB" id="A0AAN9VKY7"/>